<dbReference type="Pfam" id="PF01799">
    <property type="entry name" value="Fer2_2"/>
    <property type="match status" value="1"/>
</dbReference>
<name>A0ABU3B956_9GAMM</name>
<dbReference type="SUPFAM" id="SSF47741">
    <property type="entry name" value="CO dehydrogenase ISP C-domain like"/>
    <property type="match status" value="1"/>
</dbReference>
<keyword evidence="4" id="KW-0560">Oxidoreductase</keyword>
<dbReference type="Gene3D" id="1.10.150.120">
    <property type="entry name" value="[2Fe-2S]-binding domain"/>
    <property type="match status" value="1"/>
</dbReference>
<evidence type="ECO:0000313" key="7">
    <source>
        <dbReference type="EMBL" id="MDT0617506.1"/>
    </source>
</evidence>
<keyword evidence="3" id="KW-0479">Metal-binding</keyword>
<dbReference type="InterPro" id="IPR036884">
    <property type="entry name" value="2Fe-2S-bd_dom_sf"/>
</dbReference>
<dbReference type="PROSITE" id="PS00197">
    <property type="entry name" value="2FE2S_FER_1"/>
    <property type="match status" value="1"/>
</dbReference>
<dbReference type="SMART" id="SM01008">
    <property type="entry name" value="Ald_Xan_dh_C"/>
    <property type="match status" value="1"/>
</dbReference>
<organism evidence="7 8">
    <name type="scientific">Spectribacter acetivorans</name>
    <dbReference type="NCBI Taxonomy" id="3075603"/>
    <lineage>
        <taxon>Bacteria</taxon>
        <taxon>Pseudomonadati</taxon>
        <taxon>Pseudomonadota</taxon>
        <taxon>Gammaproteobacteria</taxon>
        <taxon>Salinisphaerales</taxon>
        <taxon>Salinisphaeraceae</taxon>
        <taxon>Spectribacter</taxon>
    </lineage>
</organism>
<dbReference type="PIRSF" id="PIRSF000127">
    <property type="entry name" value="Xanthine_DH"/>
    <property type="match status" value="1"/>
</dbReference>
<dbReference type="SUPFAM" id="SSF54292">
    <property type="entry name" value="2Fe-2S ferredoxin-like"/>
    <property type="match status" value="1"/>
</dbReference>
<dbReference type="Gene3D" id="3.90.1170.50">
    <property type="entry name" value="Aldehyde oxidase/xanthine dehydrogenase, a/b hammerhead"/>
    <property type="match status" value="1"/>
</dbReference>
<reference evidence="7 8" key="1">
    <citation type="submission" date="2023-09" db="EMBL/GenBank/DDBJ databases">
        <authorList>
            <person name="Rey-Velasco X."/>
        </authorList>
    </citation>
    <scope>NUCLEOTIDE SEQUENCE [LARGE SCALE GENOMIC DNA]</scope>
    <source>
        <strain evidence="7 8">P385</strain>
    </source>
</reference>
<proteinExistence type="inferred from homology"/>
<comment type="caution">
    <text evidence="7">The sequence shown here is derived from an EMBL/GenBank/DDBJ whole genome shotgun (WGS) entry which is preliminary data.</text>
</comment>
<dbReference type="InterPro" id="IPR036010">
    <property type="entry name" value="2Fe-2S_ferredoxin-like_sf"/>
</dbReference>
<evidence type="ECO:0000256" key="5">
    <source>
        <dbReference type="ARBA" id="ARBA00023004"/>
    </source>
</evidence>
<dbReference type="Pfam" id="PF00111">
    <property type="entry name" value="Fer2"/>
    <property type="match status" value="1"/>
</dbReference>
<dbReference type="InterPro" id="IPR012675">
    <property type="entry name" value="Beta-grasp_dom_sf"/>
</dbReference>
<dbReference type="InterPro" id="IPR046867">
    <property type="entry name" value="AldOxase/xan_DH_MoCoBD2"/>
</dbReference>
<dbReference type="Gene3D" id="3.30.365.10">
    <property type="entry name" value="Aldehyde oxidase/xanthine dehydrogenase, molybdopterin binding domain"/>
    <property type="match status" value="4"/>
</dbReference>
<dbReference type="InterPro" id="IPR000674">
    <property type="entry name" value="Ald_Oxase/Xan_DH_a/b"/>
</dbReference>
<keyword evidence="5" id="KW-0408">Iron</keyword>
<dbReference type="PROSITE" id="PS51085">
    <property type="entry name" value="2FE2S_FER_2"/>
    <property type="match status" value="1"/>
</dbReference>
<evidence type="ECO:0000256" key="4">
    <source>
        <dbReference type="ARBA" id="ARBA00023002"/>
    </source>
</evidence>
<keyword evidence="8" id="KW-1185">Reference proteome</keyword>
<dbReference type="CDD" id="cd00207">
    <property type="entry name" value="fer2"/>
    <property type="match status" value="1"/>
</dbReference>
<dbReference type="InterPro" id="IPR037165">
    <property type="entry name" value="AldOxase/xan_DH_Mopterin-bd_sf"/>
</dbReference>
<dbReference type="PANTHER" id="PTHR11908">
    <property type="entry name" value="XANTHINE DEHYDROGENASE"/>
    <property type="match status" value="1"/>
</dbReference>
<dbReference type="Pfam" id="PF01315">
    <property type="entry name" value="Ald_Xan_dh_C"/>
    <property type="match status" value="1"/>
</dbReference>
<dbReference type="InterPro" id="IPR016208">
    <property type="entry name" value="Ald_Oxase/xanthine_DH-like"/>
</dbReference>
<evidence type="ECO:0000313" key="8">
    <source>
        <dbReference type="Proteomes" id="UP001259982"/>
    </source>
</evidence>
<dbReference type="EMBL" id="JAVRHY010000002">
    <property type="protein sequence ID" value="MDT0617506.1"/>
    <property type="molecule type" value="Genomic_DNA"/>
</dbReference>
<dbReference type="Gene3D" id="3.10.20.30">
    <property type="match status" value="1"/>
</dbReference>
<feature type="domain" description="2Fe-2S ferredoxin-type" evidence="6">
    <location>
        <begin position="9"/>
        <end position="85"/>
    </location>
</feature>
<gene>
    <name evidence="7" type="ORF">RM531_03395</name>
</gene>
<keyword evidence="2" id="KW-0500">Molybdenum</keyword>
<dbReference type="InterPro" id="IPR002888">
    <property type="entry name" value="2Fe-2S-bd"/>
</dbReference>
<dbReference type="Pfam" id="PF20256">
    <property type="entry name" value="MoCoBD_2"/>
    <property type="match status" value="1"/>
</dbReference>
<dbReference type="InterPro" id="IPR008274">
    <property type="entry name" value="AldOxase/xan_DH_MoCoBD1"/>
</dbReference>
<dbReference type="InterPro" id="IPR006058">
    <property type="entry name" value="2Fe2S_fd_BS"/>
</dbReference>
<accession>A0ABU3B956</accession>
<dbReference type="PANTHER" id="PTHR11908:SF132">
    <property type="entry name" value="ALDEHYDE OXIDASE 1-RELATED"/>
    <property type="match status" value="1"/>
</dbReference>
<sequence length="970" mass="104030">MTGNPGDSTPIRLEVNGETREALVPSRLLLVDYLRQELRLTGTHTGCDDARCGACTVRVDGAPVKSCMMLARQADGRAVETVEALGTADRLSVLQRAFRRRHGLQCGYCTPGMLNSAQALLERNSEPDEAEVRAALVGNLCRCTGYQNIVASVLDAAAEMRGDAPPVADESRPATDGDKWVGRSTERVQDTRLLTGQGRYVADLADADTLHAAILRSPHAHARIRRIDTSAARAMPGVAQVLTGAEAAEFSHPLPPTIDIGMRMNKSHAIAVDKVRYHGEPVAAVAAIDPYIAEDALAKIVVDYEVLEPVVDIDQALADDAPRLYEDWPDNRCLEYQFSDGPLDQAFAEAAHTVVAEIPHHRYTAVPMEGRVALAHYWSSEGRLTLRLSTQNPHQCRTLLAQTLDLPEARIEVICKDVGGGFGLKLQVDGEVIPCLLSMRTGRPVLWAETREENLLSGIHARDYRLTMEGAFDNDGRILGLRTHLLGNCGCDGTNRAAGAGQLLVGAFYFPGNYKVPAYSADVVGVVSNKAPYGAYRGYGKDIANHGIERFMNIAARQLGMDANELRRRNLVQPDEFPYEILTGPIYDSGDYPELLAMAEAGVDLAAFRKRQAEARAAGRYLGVGFAMMLEPAGGAVPNSIFNAYETATVRMMPQGDFLLLTGMQDIGQGVETTLAQVVADEFSVTPDRINVVFGDTHGVPYGLGAWSSRGASFGVSAAVEAARKLARRMRAIGARMMECDTDAVTLRDGAVQRTDGVASLAFQNIGNAVSLWPGPHGIVPEGEEPNLEATATWTNPVVRWVPNDAGSLSIYATHPSGCFAVIVEVDADTGAIRVDRVYAAHDCGTVINPTIVNGQLHGGCVQGLGAVLGEELCYDEQGHLLNKGFWDYLIPQAPDVPNIEIGHLVCPSPNTPLGTKGMGEGGPVGIPAAVMNAVEDALSPLDVHLSELPLSPERVLAAIDAARSQGAPL</sequence>
<dbReference type="InterPro" id="IPR001041">
    <property type="entry name" value="2Fe-2S_ferredoxin-type"/>
</dbReference>
<evidence type="ECO:0000256" key="3">
    <source>
        <dbReference type="ARBA" id="ARBA00022723"/>
    </source>
</evidence>
<dbReference type="Pfam" id="PF02738">
    <property type="entry name" value="MoCoBD_1"/>
    <property type="match status" value="1"/>
</dbReference>
<evidence type="ECO:0000256" key="1">
    <source>
        <dbReference type="ARBA" id="ARBA00006849"/>
    </source>
</evidence>
<dbReference type="SUPFAM" id="SSF54665">
    <property type="entry name" value="CO dehydrogenase molybdoprotein N-domain-like"/>
    <property type="match status" value="1"/>
</dbReference>
<comment type="similarity">
    <text evidence="1">Belongs to the xanthine dehydrogenase family.</text>
</comment>
<dbReference type="RefSeq" id="WP_311657308.1">
    <property type="nucleotide sequence ID" value="NZ_JAVRHY010000002.1"/>
</dbReference>
<dbReference type="SUPFAM" id="SSF56003">
    <property type="entry name" value="Molybdenum cofactor-binding domain"/>
    <property type="match status" value="1"/>
</dbReference>
<evidence type="ECO:0000256" key="2">
    <source>
        <dbReference type="ARBA" id="ARBA00022505"/>
    </source>
</evidence>
<evidence type="ECO:0000259" key="6">
    <source>
        <dbReference type="PROSITE" id="PS51085"/>
    </source>
</evidence>
<protein>
    <submittedName>
        <fullName evidence="7">Molybdopterin-dependent oxidoreductase</fullName>
    </submittedName>
</protein>
<dbReference type="InterPro" id="IPR036856">
    <property type="entry name" value="Ald_Oxase/Xan_DH_a/b_sf"/>
</dbReference>
<dbReference type="Proteomes" id="UP001259982">
    <property type="component" value="Unassembled WGS sequence"/>
</dbReference>